<dbReference type="Pfam" id="PF04055">
    <property type="entry name" value="Radical_SAM"/>
    <property type="match status" value="1"/>
</dbReference>
<dbReference type="InterPro" id="IPR023404">
    <property type="entry name" value="rSAM_horseshoe"/>
</dbReference>
<dbReference type="PROSITE" id="PS51332">
    <property type="entry name" value="B12_BINDING"/>
    <property type="match status" value="1"/>
</dbReference>
<reference evidence="8 9" key="1">
    <citation type="journal article" date="2016" name="Nat. Commun.">
        <title>Thousands of microbial genomes shed light on interconnected biogeochemical processes in an aquifer system.</title>
        <authorList>
            <person name="Anantharaman K."/>
            <person name="Brown C.T."/>
            <person name="Hug L.A."/>
            <person name="Sharon I."/>
            <person name="Castelle C.J."/>
            <person name="Probst A.J."/>
            <person name="Thomas B.C."/>
            <person name="Singh A."/>
            <person name="Wilkins M.J."/>
            <person name="Karaoz U."/>
            <person name="Brodie E.L."/>
            <person name="Williams K.H."/>
            <person name="Hubbard S.S."/>
            <person name="Banfield J.F."/>
        </authorList>
    </citation>
    <scope>NUCLEOTIDE SEQUENCE [LARGE SCALE GENOMIC DNA]</scope>
</reference>
<dbReference type="EMBL" id="MFGW01000111">
    <property type="protein sequence ID" value="OGF65598.1"/>
    <property type="molecule type" value="Genomic_DNA"/>
</dbReference>
<dbReference type="PROSITE" id="PS51918">
    <property type="entry name" value="RADICAL_SAM"/>
    <property type="match status" value="1"/>
</dbReference>
<evidence type="ECO:0000313" key="8">
    <source>
        <dbReference type="EMBL" id="OGF65598.1"/>
    </source>
</evidence>
<dbReference type="Gene3D" id="3.40.50.280">
    <property type="entry name" value="Cobalamin-binding domain"/>
    <property type="match status" value="1"/>
</dbReference>
<dbReference type="CDD" id="cd01335">
    <property type="entry name" value="Radical_SAM"/>
    <property type="match status" value="1"/>
</dbReference>
<organism evidence="8 9">
    <name type="scientific">Candidatus Fischerbacteria bacterium RBG_13_37_8</name>
    <dbReference type="NCBI Taxonomy" id="1817863"/>
    <lineage>
        <taxon>Bacteria</taxon>
        <taxon>Candidatus Fischeribacteriota</taxon>
    </lineage>
</organism>
<dbReference type="STRING" id="1817863.A2Y62_12820"/>
<keyword evidence="5" id="KW-0411">Iron-sulfur</keyword>
<comment type="caution">
    <text evidence="8">The sequence shown here is derived from an EMBL/GenBank/DDBJ whole genome shotgun (WGS) entry which is preliminary data.</text>
</comment>
<keyword evidence="3" id="KW-0479">Metal-binding</keyword>
<dbReference type="InterPro" id="IPR051198">
    <property type="entry name" value="BchE-like"/>
</dbReference>
<dbReference type="InterPro" id="IPR034466">
    <property type="entry name" value="Methyltransferase_Class_B"/>
</dbReference>
<evidence type="ECO:0000256" key="2">
    <source>
        <dbReference type="ARBA" id="ARBA00022691"/>
    </source>
</evidence>
<dbReference type="PANTHER" id="PTHR43409">
    <property type="entry name" value="ANAEROBIC MAGNESIUM-PROTOPORPHYRIN IX MONOMETHYL ESTER CYCLASE-RELATED"/>
    <property type="match status" value="1"/>
</dbReference>
<dbReference type="SUPFAM" id="SSF102114">
    <property type="entry name" value="Radical SAM enzymes"/>
    <property type="match status" value="1"/>
</dbReference>
<protein>
    <submittedName>
        <fullName evidence="8">Uncharacterized protein</fullName>
    </submittedName>
</protein>
<evidence type="ECO:0000313" key="9">
    <source>
        <dbReference type="Proteomes" id="UP000178943"/>
    </source>
</evidence>
<dbReference type="InterPro" id="IPR007197">
    <property type="entry name" value="rSAM"/>
</dbReference>
<dbReference type="SFLD" id="SFLDS00029">
    <property type="entry name" value="Radical_SAM"/>
    <property type="match status" value="1"/>
</dbReference>
<dbReference type="GO" id="GO:0046872">
    <property type="term" value="F:metal ion binding"/>
    <property type="evidence" value="ECO:0007669"/>
    <property type="project" value="UniProtKB-KW"/>
</dbReference>
<dbReference type="Gene3D" id="3.80.30.20">
    <property type="entry name" value="tm_1862 like domain"/>
    <property type="match status" value="1"/>
</dbReference>
<comment type="cofactor">
    <cofactor evidence="1">
        <name>[4Fe-4S] cluster</name>
        <dbReference type="ChEBI" id="CHEBI:49883"/>
    </cofactor>
</comment>
<accession>A0A1F5VQK0</accession>
<evidence type="ECO:0000256" key="4">
    <source>
        <dbReference type="ARBA" id="ARBA00023004"/>
    </source>
</evidence>
<feature type="domain" description="B12-binding" evidence="6">
    <location>
        <begin position="1"/>
        <end position="194"/>
    </location>
</feature>
<dbReference type="InterPro" id="IPR058240">
    <property type="entry name" value="rSAM_sf"/>
</dbReference>
<proteinExistence type="predicted"/>
<dbReference type="Pfam" id="PF02310">
    <property type="entry name" value="B12-binding"/>
    <property type="match status" value="1"/>
</dbReference>
<gene>
    <name evidence="8" type="ORF">A2Y62_12820</name>
</gene>
<dbReference type="GO" id="GO:0003824">
    <property type="term" value="F:catalytic activity"/>
    <property type="evidence" value="ECO:0007669"/>
    <property type="project" value="InterPro"/>
</dbReference>
<evidence type="ECO:0000259" key="6">
    <source>
        <dbReference type="PROSITE" id="PS51332"/>
    </source>
</evidence>
<dbReference type="SUPFAM" id="SSF52242">
    <property type="entry name" value="Cobalamin (vitamin B12)-binding domain"/>
    <property type="match status" value="1"/>
</dbReference>
<evidence type="ECO:0000256" key="5">
    <source>
        <dbReference type="ARBA" id="ARBA00023014"/>
    </source>
</evidence>
<dbReference type="InterPro" id="IPR006158">
    <property type="entry name" value="Cobalamin-bd"/>
</dbReference>
<evidence type="ECO:0000256" key="1">
    <source>
        <dbReference type="ARBA" id="ARBA00001966"/>
    </source>
</evidence>
<evidence type="ECO:0000256" key="3">
    <source>
        <dbReference type="ARBA" id="ARBA00022723"/>
    </source>
</evidence>
<dbReference type="AlphaFoldDB" id="A0A1F5VQK0"/>
<dbReference type="InterPro" id="IPR006638">
    <property type="entry name" value="Elp3/MiaA/NifB-like_rSAM"/>
</dbReference>
<name>A0A1F5VQK0_9BACT</name>
<keyword evidence="4" id="KW-0408">Iron</keyword>
<feature type="domain" description="Radical SAM core" evidence="7">
    <location>
        <begin position="234"/>
        <end position="456"/>
    </location>
</feature>
<dbReference type="SFLD" id="SFLDG01123">
    <property type="entry name" value="methyltransferase_(Class_B)"/>
    <property type="match status" value="1"/>
</dbReference>
<dbReference type="InterPro" id="IPR036724">
    <property type="entry name" value="Cobalamin-bd_sf"/>
</dbReference>
<dbReference type="Proteomes" id="UP000178943">
    <property type="component" value="Unassembled WGS sequence"/>
</dbReference>
<sequence length="592" mass="67958">MAKVAFVITPEYTRTMPHLGIAYLRAIASQHGHETRYFDLSAKYRLESFFASILHSWINTYSKRTRMQTLFAFLPSIVAYFEPPPDMNQNTRMLFLLLKSESEKMATEILEYQPDIVCFSIFDTTLFLSLSVARELKKRNNSLKIIFGGPFLNDKRVQDFVLLFNDCIDHIVVGEGEEIINDLIENSIPSQNRIICTEAISSLDNLPFPVFDGCDFEMYKKVMYTEKNWRGLAVIDEKILPLMAMRGCPFNCAFCDHHVVWKEYRSRRVENVIKEIIHEQATYDCHVFRFNDSLINSNPKWLKALCQAILDNDLRIYWYAHCRADMLNDDLARLMYRAGCRYLKFGIESASQPVLRLMNKKITPESALKAIESANHANIKTRASFIYAYPGETAQNLQETVDFLKQCGNKFYGVRIYSFIFMPGTPLELEASLHNVTLHNFSSTSQKFASALGQIPETWSHPVINEEVIAQRDELVQPVVKAINQIHKNYLPYMFSELIESKINNNTLFEFIKSAVLKLKETDTSPDTVKIYASSGATFVLSKKCYSLFQEITSATFNDLKTIIMNEENLVSHEASVLIIGLISSGMLKLKK</sequence>
<dbReference type="SFLD" id="SFLDG01082">
    <property type="entry name" value="B12-binding_domain_containing"/>
    <property type="match status" value="1"/>
</dbReference>
<dbReference type="SMART" id="SM00729">
    <property type="entry name" value="Elp3"/>
    <property type="match status" value="1"/>
</dbReference>
<evidence type="ECO:0000259" key="7">
    <source>
        <dbReference type="PROSITE" id="PS51918"/>
    </source>
</evidence>
<keyword evidence="2" id="KW-0949">S-adenosyl-L-methionine</keyword>
<dbReference type="GO" id="GO:0031419">
    <property type="term" value="F:cobalamin binding"/>
    <property type="evidence" value="ECO:0007669"/>
    <property type="project" value="InterPro"/>
</dbReference>
<dbReference type="GO" id="GO:0051539">
    <property type="term" value="F:4 iron, 4 sulfur cluster binding"/>
    <property type="evidence" value="ECO:0007669"/>
    <property type="project" value="UniProtKB-KW"/>
</dbReference>